<proteinExistence type="predicted"/>
<reference evidence="1 2" key="1">
    <citation type="submission" date="2021-02" db="EMBL/GenBank/DDBJ databases">
        <title>Pan-genome distribution and transcriptional activeness of fungal secondary metabolism genes in Aspergillus section Fumigati.</title>
        <authorList>
            <person name="Takahashi H."/>
            <person name="Umemura M."/>
            <person name="Ninomiya A."/>
            <person name="Kusuya Y."/>
            <person name="Urayama S."/>
            <person name="Shimizu M."/>
            <person name="Watanabe A."/>
            <person name="Kamei K."/>
            <person name="Yaguchi T."/>
            <person name="Hagiwara D."/>
        </authorList>
    </citation>
    <scope>NUCLEOTIDE SEQUENCE [LARGE SCALE GENOMIC DNA]</scope>
    <source>
        <strain evidence="1 2">IFM 47045</strain>
    </source>
</reference>
<keyword evidence="2" id="KW-1185">Reference proteome</keyword>
<organism evidence="1 2">
    <name type="scientific">Aspergillus viridinutans</name>
    <dbReference type="NCBI Taxonomy" id="75553"/>
    <lineage>
        <taxon>Eukaryota</taxon>
        <taxon>Fungi</taxon>
        <taxon>Dikarya</taxon>
        <taxon>Ascomycota</taxon>
        <taxon>Pezizomycotina</taxon>
        <taxon>Eurotiomycetes</taxon>
        <taxon>Eurotiomycetidae</taxon>
        <taxon>Eurotiales</taxon>
        <taxon>Aspergillaceae</taxon>
        <taxon>Aspergillus</taxon>
        <taxon>Aspergillus subgen. Fumigati</taxon>
    </lineage>
</organism>
<accession>A0A9P3C441</accession>
<dbReference type="Proteomes" id="UP000710440">
    <property type="component" value="Unassembled WGS sequence"/>
</dbReference>
<protein>
    <submittedName>
        <fullName evidence="1">Uncharacterized protein</fullName>
    </submittedName>
</protein>
<dbReference type="RefSeq" id="XP_043130423.1">
    <property type="nucleotide sequence ID" value="XM_043274488.1"/>
</dbReference>
<dbReference type="GeneID" id="66930877"/>
<sequence length="131" mass="13934">MSRNITRGFQSASKTLIRYAGASLEDLVASNGADGPEWSGSTNSICNAIEKADARITVADIQGSKAHPSSKDREDKQQVITVGLHTNAGTRIGSLHVHQDGTFKFFPSRAGRQGGYADNIARANIPGYTSN</sequence>
<dbReference type="AlphaFoldDB" id="A0A9P3C441"/>
<evidence type="ECO:0000313" key="2">
    <source>
        <dbReference type="Proteomes" id="UP000710440"/>
    </source>
</evidence>
<comment type="caution">
    <text evidence="1">The sequence shown here is derived from an EMBL/GenBank/DDBJ whole genome shotgun (WGS) entry which is preliminary data.</text>
</comment>
<gene>
    <name evidence="1" type="ORF">Aspvir_002895</name>
</gene>
<evidence type="ECO:0000313" key="1">
    <source>
        <dbReference type="EMBL" id="GIK07237.1"/>
    </source>
</evidence>
<name>A0A9P3C441_ASPVI</name>
<dbReference type="OrthoDB" id="3531694at2759"/>
<dbReference type="EMBL" id="BOPL01000013">
    <property type="protein sequence ID" value="GIK07237.1"/>
    <property type="molecule type" value="Genomic_DNA"/>
</dbReference>